<feature type="domain" description="HTH cro/C1-type" evidence="1">
    <location>
        <begin position="16"/>
        <end position="70"/>
    </location>
</feature>
<dbReference type="CDD" id="cd00093">
    <property type="entry name" value="HTH_XRE"/>
    <property type="match status" value="1"/>
</dbReference>
<gene>
    <name evidence="2" type="ORF">GCM10010390_48900</name>
</gene>
<accession>A0ABN1DE17</accession>
<dbReference type="InterPro" id="IPR011990">
    <property type="entry name" value="TPR-like_helical_dom_sf"/>
</dbReference>
<keyword evidence="3" id="KW-1185">Reference proteome</keyword>
<evidence type="ECO:0000313" key="3">
    <source>
        <dbReference type="Proteomes" id="UP001501576"/>
    </source>
</evidence>
<sequence>MGDVHEDPLAELALRLRTLRAQRGLQMGGLQQRTGLGRTTVSQALNGQVVPSETTLVALAKALGADVGPMLALREAAVRIPPVQDFVGEAVRGRPISDWDPLDLEVHPAAPAPSVAPARAYSPSGLPGYVHRPHDEDLARCVAAAANGASQMAVLIGSSSTGKTRACWEAIQPLAAAGWWLWRPFDLTRLEAALAEIDQLGPRTVVWLNEAQHYLGAGHGFGERLSAALATLVSDPSRGPVLILGTLWPEHANRYMAVPHPGQADPHAQVRALIANRRINVPDKFDAAAIAAAQALADAGDQQLAAALERTPDGNLAQDLAGGPELLHRYHTAQPAARAVLQAAMDARRLGAGVRLPLAFLEGAAEDYLTDIEYDALPDDWFEEALADLARPVHGNLAPLRRIRTRNPRQAPGVTSPVSANQKRGPVYRLADYLEQYGRHERTLLCPPASFWHSAHDHITDSDDLAQIAQEALHRYRLYWAFYLHRASGVCGPTGGGTQTCVVRMRQTAGDAAGVDALVRHEADAGSIWALLWLAACQENAGERERAEHYLKKAADAGHVGALVRLLALRRDARDTQDAENLARRVVDATGSPQDLLPSMFLRTKGDELKTLKCSKSLAPYMGYIWAAPQRRVTTQSAEDGTPTEIRMEFTVDGAPLMTARNPWFDEDPEEAEHHARQAVEVSGDSDASIFLAHLRAKSGDLPEAEVFARRAAELGEPDTLVDLALWYSKGGEYEKSKELLRDAISAGASDALVELADVLRQTGEEDSIEDLVQQITHLGNASSYILLAHLRYRAGEVEKAQSLTRQAADAGVFPDTFFSDGVEPWLREGAEPWLVDNMTAWWPYGLDPDGTPTKPW</sequence>
<evidence type="ECO:0000313" key="2">
    <source>
        <dbReference type="EMBL" id="GAA0541154.1"/>
    </source>
</evidence>
<dbReference type="RefSeq" id="WP_346160272.1">
    <property type="nucleotide sequence ID" value="NZ_BAAABZ010000047.1"/>
</dbReference>
<dbReference type="Pfam" id="PF13560">
    <property type="entry name" value="HTH_31"/>
    <property type="match status" value="1"/>
</dbReference>
<dbReference type="EMBL" id="BAAABZ010000047">
    <property type="protein sequence ID" value="GAA0541154.1"/>
    <property type="molecule type" value="Genomic_DNA"/>
</dbReference>
<dbReference type="SUPFAM" id="SSF81901">
    <property type="entry name" value="HCP-like"/>
    <property type="match status" value="2"/>
</dbReference>
<protein>
    <recommendedName>
        <fullName evidence="1">HTH cro/C1-type domain-containing protein</fullName>
    </recommendedName>
</protein>
<dbReference type="Gene3D" id="1.10.260.40">
    <property type="entry name" value="lambda repressor-like DNA-binding domains"/>
    <property type="match status" value="1"/>
</dbReference>
<dbReference type="SMART" id="SM00530">
    <property type="entry name" value="HTH_XRE"/>
    <property type="match status" value="1"/>
</dbReference>
<reference evidence="2 3" key="1">
    <citation type="journal article" date="2019" name="Int. J. Syst. Evol. Microbiol.">
        <title>The Global Catalogue of Microorganisms (GCM) 10K type strain sequencing project: providing services to taxonomists for standard genome sequencing and annotation.</title>
        <authorList>
            <consortium name="The Broad Institute Genomics Platform"/>
            <consortium name="The Broad Institute Genome Sequencing Center for Infectious Disease"/>
            <person name="Wu L."/>
            <person name="Ma J."/>
        </authorList>
    </citation>
    <scope>NUCLEOTIDE SEQUENCE [LARGE SCALE GENOMIC DNA]</scope>
    <source>
        <strain evidence="2 3">JCM 5052</strain>
    </source>
</reference>
<name>A0ABN1DE17_9ACTN</name>
<organism evidence="2 3">
    <name type="scientific">Streptomyces mordarskii</name>
    <dbReference type="NCBI Taxonomy" id="1226758"/>
    <lineage>
        <taxon>Bacteria</taxon>
        <taxon>Bacillati</taxon>
        <taxon>Actinomycetota</taxon>
        <taxon>Actinomycetes</taxon>
        <taxon>Kitasatosporales</taxon>
        <taxon>Streptomycetaceae</taxon>
        <taxon>Streptomyces</taxon>
    </lineage>
</organism>
<dbReference type="InterPro" id="IPR001387">
    <property type="entry name" value="Cro/C1-type_HTH"/>
</dbReference>
<dbReference type="InterPro" id="IPR010982">
    <property type="entry name" value="Lambda_DNA-bd_dom_sf"/>
</dbReference>
<dbReference type="PROSITE" id="PS50943">
    <property type="entry name" value="HTH_CROC1"/>
    <property type="match status" value="1"/>
</dbReference>
<evidence type="ECO:0000259" key="1">
    <source>
        <dbReference type="PROSITE" id="PS50943"/>
    </source>
</evidence>
<dbReference type="Gene3D" id="1.25.40.10">
    <property type="entry name" value="Tetratricopeptide repeat domain"/>
    <property type="match status" value="2"/>
</dbReference>
<proteinExistence type="predicted"/>
<dbReference type="SUPFAM" id="SSF47413">
    <property type="entry name" value="lambda repressor-like DNA-binding domains"/>
    <property type="match status" value="1"/>
</dbReference>
<comment type="caution">
    <text evidence="2">The sequence shown here is derived from an EMBL/GenBank/DDBJ whole genome shotgun (WGS) entry which is preliminary data.</text>
</comment>
<dbReference type="Proteomes" id="UP001501576">
    <property type="component" value="Unassembled WGS sequence"/>
</dbReference>